<evidence type="ECO:0000313" key="2">
    <source>
        <dbReference type="Proteomes" id="UP000006049"/>
    </source>
</evidence>
<proteinExistence type="predicted"/>
<dbReference type="AlphaFoldDB" id="I3YVF4"/>
<dbReference type="KEGG" id="asl:Aeqsu_1481"/>
<sequence>MNKTLFIIALIFFGIHSTMAQKTIQKEFSSGGIGMLSIQDDAIFKIEINSSEEKSIKMSLHISGEHAESIIVEEKITDGTLSLKTGFAPFFTLENDKLAAHKVMALEMKITLPKTMDVVIRSKLASVNANGTFKNFNISLENGNCVLNDFSGNAQLKTIAENITVHAQKNVKGKAISKNGMVENDLPKRGKFLVEAESINGSISLLQIK</sequence>
<organism evidence="1 2">
    <name type="scientific">Aequorivita sublithincola (strain DSM 14238 / LMG 21431 / ACAM 643 / 9-3)</name>
    <dbReference type="NCBI Taxonomy" id="746697"/>
    <lineage>
        <taxon>Bacteria</taxon>
        <taxon>Pseudomonadati</taxon>
        <taxon>Bacteroidota</taxon>
        <taxon>Flavobacteriia</taxon>
        <taxon>Flavobacteriales</taxon>
        <taxon>Flavobacteriaceae</taxon>
        <taxon>Aequorivita</taxon>
    </lineage>
</organism>
<gene>
    <name evidence="1" type="ordered locus">Aeqsu_1481</name>
</gene>
<dbReference type="Proteomes" id="UP000006049">
    <property type="component" value="Chromosome"/>
</dbReference>
<dbReference type="STRING" id="746697.Aeqsu_1481"/>
<protein>
    <submittedName>
        <fullName evidence="1">Uncharacterized protein</fullName>
    </submittedName>
</protein>
<dbReference type="PATRIC" id="fig|746697.3.peg.1503"/>
<dbReference type="EMBL" id="CP003280">
    <property type="protein sequence ID" value="AFL80972.1"/>
    <property type="molecule type" value="Genomic_DNA"/>
</dbReference>
<evidence type="ECO:0000313" key="1">
    <source>
        <dbReference type="EMBL" id="AFL80972.1"/>
    </source>
</evidence>
<accession>I3YVF4</accession>
<dbReference type="eggNOG" id="ENOG50332W8">
    <property type="taxonomic scope" value="Bacteria"/>
</dbReference>
<keyword evidence="2" id="KW-1185">Reference proteome</keyword>
<dbReference type="HOGENOM" id="CLU_110643_0_0_10"/>
<dbReference type="OrthoDB" id="1144071at2"/>
<dbReference type="RefSeq" id="WP_014782229.1">
    <property type="nucleotide sequence ID" value="NC_018013.1"/>
</dbReference>
<reference evidence="1 2" key="1">
    <citation type="submission" date="2012-06" db="EMBL/GenBank/DDBJ databases">
        <title>The complete genome of Aequorivita sublithincola DSM 14238.</title>
        <authorList>
            <consortium name="US DOE Joint Genome Institute (JGI-PGF)"/>
            <person name="Lucas S."/>
            <person name="Copeland A."/>
            <person name="Lapidus A."/>
            <person name="Goodwin L."/>
            <person name="Pitluck S."/>
            <person name="Peters L."/>
            <person name="Munk A.C.C."/>
            <person name="Kyrpides N."/>
            <person name="Mavromatis K."/>
            <person name="Pagani I."/>
            <person name="Ivanova N."/>
            <person name="Ovchinnikova G."/>
            <person name="Zeytun A."/>
            <person name="Detter J.C."/>
            <person name="Han C."/>
            <person name="Land M."/>
            <person name="Hauser L."/>
            <person name="Markowitz V."/>
            <person name="Cheng J.-F."/>
            <person name="Hugenholtz P."/>
            <person name="Woyke T."/>
            <person name="Wu D."/>
            <person name="Tindall B."/>
            <person name="Faehnrich R."/>
            <person name="Brambilla E."/>
            <person name="Klenk H.-P."/>
            <person name="Eisen J.A."/>
        </authorList>
    </citation>
    <scope>NUCLEOTIDE SEQUENCE [LARGE SCALE GENOMIC DNA]</scope>
    <source>
        <strain evidence="2">DSM 14238 / LMG 21431 / ACAM 643 / 9-3</strain>
    </source>
</reference>
<name>I3YVF4_AEQSU</name>